<dbReference type="STRING" id="426703.SAMN04488100_1021"/>
<dbReference type="RefSeq" id="WP_177165419.1">
    <property type="nucleotide sequence ID" value="NZ_BJUX01000003.1"/>
</dbReference>
<dbReference type="Gene3D" id="1.20.1560.10">
    <property type="entry name" value="ABC transporter type 1, transmembrane domain"/>
    <property type="match status" value="1"/>
</dbReference>
<feature type="transmembrane region" description="Helical" evidence="10">
    <location>
        <begin position="64"/>
        <end position="89"/>
    </location>
</feature>
<dbReference type="EMBL" id="FOBL01000002">
    <property type="protein sequence ID" value="SEL47330.1"/>
    <property type="molecule type" value="Genomic_DNA"/>
</dbReference>
<comment type="subcellular location">
    <subcellularLocation>
        <location evidence="1">Cell membrane</location>
        <topology evidence="1">Multi-pass membrane protein</topology>
    </subcellularLocation>
</comment>
<dbReference type="Proteomes" id="UP000321425">
    <property type="component" value="Unassembled WGS sequence"/>
</dbReference>
<dbReference type="InterPro" id="IPR039421">
    <property type="entry name" value="Type_1_exporter"/>
</dbReference>
<reference evidence="13 16" key="2">
    <citation type="submission" date="2019-07" db="EMBL/GenBank/DDBJ databases">
        <title>Whole genome shotgun sequence of Alkalibacterium putridalgicola NBRC 103243.</title>
        <authorList>
            <person name="Hosoyama A."/>
            <person name="Uohara A."/>
            <person name="Ohji S."/>
            <person name="Ichikawa N."/>
        </authorList>
    </citation>
    <scope>NUCLEOTIDE SEQUENCE [LARGE SCALE GENOMIC DNA]</scope>
    <source>
        <strain evidence="13 16">NBRC 103243</strain>
    </source>
</reference>
<dbReference type="PANTHER" id="PTHR43394:SF1">
    <property type="entry name" value="ATP-BINDING CASSETTE SUB-FAMILY B MEMBER 10, MITOCHONDRIAL"/>
    <property type="match status" value="1"/>
</dbReference>
<dbReference type="SMART" id="SM00382">
    <property type="entry name" value="AAA"/>
    <property type="match status" value="1"/>
</dbReference>
<reference evidence="14 15" key="1">
    <citation type="submission" date="2016-10" db="EMBL/GenBank/DDBJ databases">
        <authorList>
            <person name="de Groot N.N."/>
        </authorList>
    </citation>
    <scope>NUCLEOTIDE SEQUENCE [LARGE SCALE GENOMIC DNA]</scope>
    <source>
        <strain evidence="14 15">DSM 19182</strain>
    </source>
</reference>
<dbReference type="InterPro" id="IPR003593">
    <property type="entry name" value="AAA+_ATPase"/>
</dbReference>
<dbReference type="FunFam" id="3.40.50.300:FF:000221">
    <property type="entry name" value="Multidrug ABC transporter ATP-binding protein"/>
    <property type="match status" value="1"/>
</dbReference>
<evidence type="ECO:0000256" key="3">
    <source>
        <dbReference type="ARBA" id="ARBA00022475"/>
    </source>
</evidence>
<feature type="transmembrane region" description="Helical" evidence="10">
    <location>
        <begin position="243"/>
        <end position="266"/>
    </location>
</feature>
<proteinExistence type="predicted"/>
<evidence type="ECO:0000313" key="16">
    <source>
        <dbReference type="Proteomes" id="UP000321425"/>
    </source>
</evidence>
<organism evidence="14 15">
    <name type="scientific">Alkalibacterium putridalgicola</name>
    <dbReference type="NCBI Taxonomy" id="426703"/>
    <lineage>
        <taxon>Bacteria</taxon>
        <taxon>Bacillati</taxon>
        <taxon>Bacillota</taxon>
        <taxon>Bacilli</taxon>
        <taxon>Lactobacillales</taxon>
        <taxon>Carnobacteriaceae</taxon>
        <taxon>Alkalibacterium</taxon>
    </lineage>
</organism>
<keyword evidence="3" id="KW-1003">Cell membrane</keyword>
<evidence type="ECO:0000313" key="15">
    <source>
        <dbReference type="Proteomes" id="UP000198548"/>
    </source>
</evidence>
<dbReference type="Proteomes" id="UP000198548">
    <property type="component" value="Unassembled WGS sequence"/>
</dbReference>
<keyword evidence="6 14" id="KW-0067">ATP-binding</keyword>
<feature type="domain" description="ABC transmembrane type-1" evidence="12">
    <location>
        <begin position="20"/>
        <end position="304"/>
    </location>
</feature>
<feature type="transmembrane region" description="Helical" evidence="10">
    <location>
        <begin position="157"/>
        <end position="176"/>
    </location>
</feature>
<dbReference type="Pfam" id="PF00664">
    <property type="entry name" value="ABC_membrane"/>
    <property type="match status" value="1"/>
</dbReference>
<dbReference type="PROSITE" id="PS00211">
    <property type="entry name" value="ABC_TRANSPORTER_1"/>
    <property type="match status" value="1"/>
</dbReference>
<dbReference type="SUPFAM" id="SSF90123">
    <property type="entry name" value="ABC transporter transmembrane region"/>
    <property type="match status" value="1"/>
</dbReference>
<feature type="transmembrane region" description="Helical" evidence="10">
    <location>
        <begin position="278"/>
        <end position="302"/>
    </location>
</feature>
<evidence type="ECO:0000313" key="14">
    <source>
        <dbReference type="EMBL" id="SEL47330.1"/>
    </source>
</evidence>
<dbReference type="GO" id="GO:0005886">
    <property type="term" value="C:plasma membrane"/>
    <property type="evidence" value="ECO:0007669"/>
    <property type="project" value="UniProtKB-SubCell"/>
</dbReference>
<keyword evidence="2" id="KW-0813">Transport</keyword>
<accession>A0A1H7QGV6</accession>
<evidence type="ECO:0000313" key="13">
    <source>
        <dbReference type="EMBL" id="GEK88469.1"/>
    </source>
</evidence>
<dbReference type="GO" id="GO:0016887">
    <property type="term" value="F:ATP hydrolysis activity"/>
    <property type="evidence" value="ECO:0007669"/>
    <property type="project" value="InterPro"/>
</dbReference>
<dbReference type="PROSITE" id="PS50929">
    <property type="entry name" value="ABC_TM1F"/>
    <property type="match status" value="1"/>
</dbReference>
<evidence type="ECO:0000256" key="4">
    <source>
        <dbReference type="ARBA" id="ARBA00022692"/>
    </source>
</evidence>
<dbReference type="PANTHER" id="PTHR43394">
    <property type="entry name" value="ATP-DEPENDENT PERMEASE MDL1, MITOCHONDRIAL"/>
    <property type="match status" value="1"/>
</dbReference>
<dbReference type="InterPro" id="IPR017871">
    <property type="entry name" value="ABC_transporter-like_CS"/>
</dbReference>
<feature type="region of interest" description="Disordered" evidence="9">
    <location>
        <begin position="575"/>
        <end position="601"/>
    </location>
</feature>
<dbReference type="PROSITE" id="PS50893">
    <property type="entry name" value="ABC_TRANSPORTER_2"/>
    <property type="match status" value="1"/>
</dbReference>
<feature type="transmembrane region" description="Helical" evidence="10">
    <location>
        <begin position="127"/>
        <end position="151"/>
    </location>
</feature>
<keyword evidence="4 10" id="KW-0812">Transmembrane</keyword>
<dbReference type="EMBL" id="BJUX01000003">
    <property type="protein sequence ID" value="GEK88469.1"/>
    <property type="molecule type" value="Genomic_DNA"/>
</dbReference>
<evidence type="ECO:0000256" key="8">
    <source>
        <dbReference type="ARBA" id="ARBA00023136"/>
    </source>
</evidence>
<evidence type="ECO:0000259" key="12">
    <source>
        <dbReference type="PROSITE" id="PS50929"/>
    </source>
</evidence>
<evidence type="ECO:0000256" key="6">
    <source>
        <dbReference type="ARBA" id="ARBA00022840"/>
    </source>
</evidence>
<feature type="transmembrane region" description="Helical" evidence="10">
    <location>
        <begin position="20"/>
        <end position="44"/>
    </location>
</feature>
<name>A0A1H7QGV6_9LACT</name>
<dbReference type="Pfam" id="PF00005">
    <property type="entry name" value="ABC_tran"/>
    <property type="match status" value="1"/>
</dbReference>
<dbReference type="InterPro" id="IPR003439">
    <property type="entry name" value="ABC_transporter-like_ATP-bd"/>
</dbReference>
<evidence type="ECO:0000256" key="7">
    <source>
        <dbReference type="ARBA" id="ARBA00022989"/>
    </source>
</evidence>
<evidence type="ECO:0000256" key="2">
    <source>
        <dbReference type="ARBA" id="ARBA00022448"/>
    </source>
</evidence>
<keyword evidence="16" id="KW-1185">Reference proteome</keyword>
<dbReference type="GO" id="GO:0005524">
    <property type="term" value="F:ATP binding"/>
    <property type="evidence" value="ECO:0007669"/>
    <property type="project" value="UniProtKB-KW"/>
</dbReference>
<dbReference type="Gene3D" id="3.40.50.300">
    <property type="entry name" value="P-loop containing nucleotide triphosphate hydrolases"/>
    <property type="match status" value="1"/>
</dbReference>
<dbReference type="CDD" id="cd18541">
    <property type="entry name" value="ABC_6TM_TmrB_like"/>
    <property type="match status" value="1"/>
</dbReference>
<evidence type="ECO:0000256" key="9">
    <source>
        <dbReference type="SAM" id="MobiDB-lite"/>
    </source>
</evidence>
<keyword evidence="5" id="KW-0547">Nucleotide-binding</keyword>
<gene>
    <name evidence="13" type="ORF">APU01nite_05080</name>
    <name evidence="14" type="ORF">SAMN04488100_1021</name>
</gene>
<dbReference type="InterPro" id="IPR036640">
    <property type="entry name" value="ABC1_TM_sf"/>
</dbReference>
<evidence type="ECO:0000259" key="11">
    <source>
        <dbReference type="PROSITE" id="PS50893"/>
    </source>
</evidence>
<dbReference type="GO" id="GO:0015421">
    <property type="term" value="F:ABC-type oligopeptide transporter activity"/>
    <property type="evidence" value="ECO:0007669"/>
    <property type="project" value="TreeGrafter"/>
</dbReference>
<evidence type="ECO:0000256" key="5">
    <source>
        <dbReference type="ARBA" id="ARBA00022741"/>
    </source>
</evidence>
<evidence type="ECO:0000256" key="1">
    <source>
        <dbReference type="ARBA" id="ARBA00004651"/>
    </source>
</evidence>
<protein>
    <submittedName>
        <fullName evidence="14">ATP-binding cassette, subfamily B</fullName>
    </submittedName>
    <submittedName>
        <fullName evidence="13">Multidrug ABC transporter permease/ATP-binding protein</fullName>
    </submittedName>
</protein>
<dbReference type="InterPro" id="IPR011527">
    <property type="entry name" value="ABC1_TM_dom"/>
</dbReference>
<evidence type="ECO:0000256" key="10">
    <source>
        <dbReference type="SAM" id="Phobius"/>
    </source>
</evidence>
<dbReference type="SUPFAM" id="SSF52540">
    <property type="entry name" value="P-loop containing nucleoside triphosphate hydrolases"/>
    <property type="match status" value="1"/>
</dbReference>
<feature type="domain" description="ABC transporter" evidence="11">
    <location>
        <begin position="336"/>
        <end position="571"/>
    </location>
</feature>
<sequence>MFDVLIKLKFFFKEHKWQYIISFITLALSNVFAVIIPFIIGRFVDAIVTGEMNAELLRIYSLQFAALVFITYGLDFIWGYGLFAGAYKLQRQMRSTLMRHFLRMRAPYFEKFRTGDLMARGTQDIRALADTAGYGMLVLMSATGFTATLVIMMGITVSWSLTFATVLPLLPMAYVIKVKGAQVDEAYEIAQKSFSSVNDDVLEMIDGMRVIRAYVKEDDFISKFKDQTSGLLKKNNRVSEISAIFAPTVKAFAGISTMIALSYGAILVSQGILTVGDIIAFQMYLGMMIWPIISVSELILILRQGSASMRRVEEITQATDGLNFAGKVDARSVDDFEFKDFTFRYTSSETINLDTIDLTLPKGKTLGIVGKTGSGKTTLIRQLLNQFPSGTGTFNMGQRSYSDYQDPSVRQLIGYVPQDHVLFSRSVRDNIAFGKEEASDQDILRSIQLASFEDDLKNMERGLDTMIGEKGVSISGGQKQRISIARALIKDPEILILDDSLSAVDAMTEQNIIANIQDVRKGKTTIISTHRLSAVKGADEIVVLDNGKIVERGTHDELIAEKGWYYDQFMKQEIKESTESSEEDYSEGLRPGYENGRGDAR</sequence>
<dbReference type="InterPro" id="IPR027417">
    <property type="entry name" value="P-loop_NTPase"/>
</dbReference>
<dbReference type="AlphaFoldDB" id="A0A1H7QGV6"/>
<keyword evidence="7 10" id="KW-1133">Transmembrane helix</keyword>
<keyword evidence="8 10" id="KW-0472">Membrane</keyword>